<comment type="caution">
    <text evidence="11">The sequence shown here is derived from an EMBL/GenBank/DDBJ whole genome shotgun (WGS) entry which is preliminary data.</text>
</comment>
<evidence type="ECO:0000259" key="10">
    <source>
        <dbReference type="Pfam" id="PF12932"/>
    </source>
</evidence>
<evidence type="ECO:0000256" key="6">
    <source>
        <dbReference type="ARBA" id="ARBA00024687"/>
    </source>
</evidence>
<dbReference type="GO" id="GO:0016192">
    <property type="term" value="P:vesicle-mediated transport"/>
    <property type="evidence" value="ECO:0007669"/>
    <property type="project" value="UniProtKB-KW"/>
</dbReference>
<dbReference type="GO" id="GO:0070971">
    <property type="term" value="C:endoplasmic reticulum exit site"/>
    <property type="evidence" value="ECO:0007669"/>
    <property type="project" value="TreeGrafter"/>
</dbReference>
<feature type="compositionally biased region" description="Low complexity" evidence="8">
    <location>
        <begin position="1464"/>
        <end position="1477"/>
    </location>
</feature>
<feature type="compositionally biased region" description="Polar residues" evidence="8">
    <location>
        <begin position="151"/>
        <end position="188"/>
    </location>
</feature>
<evidence type="ECO:0000256" key="3">
    <source>
        <dbReference type="ARBA" id="ARBA00022448"/>
    </source>
</evidence>
<feature type="compositionally biased region" description="Polar residues" evidence="8">
    <location>
        <begin position="57"/>
        <end position="74"/>
    </location>
</feature>
<comment type="function">
    <text evidence="6 7">Involved in the initiation of assembly of the COPII coat required for the formation of transport vesicles from the endoplasmic reticulum (ER) and the selection of cargo molecules. Also involved in autophagy.</text>
</comment>
<feature type="region of interest" description="Disordered" evidence="8">
    <location>
        <begin position="1133"/>
        <end position="1156"/>
    </location>
</feature>
<dbReference type="InParanoid" id="A0A409XR61"/>
<protein>
    <recommendedName>
        <fullName evidence="7">Protein transport protein sec16</fullName>
    </recommendedName>
</protein>
<feature type="compositionally biased region" description="Low complexity" evidence="8">
    <location>
        <begin position="26"/>
        <end position="56"/>
    </location>
</feature>
<proteinExistence type="inferred from homology"/>
<dbReference type="InterPro" id="IPR024298">
    <property type="entry name" value="Sec16_Sec23-bd"/>
</dbReference>
<evidence type="ECO:0000256" key="8">
    <source>
        <dbReference type="SAM" id="MobiDB-lite"/>
    </source>
</evidence>
<feature type="compositionally biased region" description="Basic and acidic residues" evidence="8">
    <location>
        <begin position="1321"/>
        <end position="1330"/>
    </location>
</feature>
<feature type="domain" description="Sec16 central conserved" evidence="10">
    <location>
        <begin position="577"/>
        <end position="710"/>
    </location>
</feature>
<dbReference type="InterPro" id="IPR024340">
    <property type="entry name" value="Sec16_CCD"/>
</dbReference>
<comment type="subcellular location">
    <subcellularLocation>
        <location evidence="1">Endoplasmic reticulum membrane</location>
        <topology evidence="1">Peripheral membrane protein</topology>
        <orientation evidence="1">Cytoplasmic side</orientation>
    </subcellularLocation>
</comment>
<keyword evidence="5 7" id="KW-0931">ER-Golgi transport</keyword>
<feature type="compositionally biased region" description="Low complexity" evidence="8">
    <location>
        <begin position="1331"/>
        <end position="1341"/>
    </location>
</feature>
<feature type="region of interest" description="Disordered" evidence="8">
    <location>
        <begin position="1190"/>
        <end position="1221"/>
    </location>
</feature>
<dbReference type="PANTHER" id="PTHR13402">
    <property type="entry name" value="RGPR-RELATED"/>
    <property type="match status" value="1"/>
</dbReference>
<feature type="region of interest" description="Disordered" evidence="8">
    <location>
        <begin position="1397"/>
        <end position="1512"/>
    </location>
</feature>
<evidence type="ECO:0000256" key="5">
    <source>
        <dbReference type="ARBA" id="ARBA00022892"/>
    </source>
</evidence>
<dbReference type="CDD" id="cd09233">
    <property type="entry name" value="ACE1-Sec16-like"/>
    <property type="match status" value="1"/>
</dbReference>
<feature type="compositionally biased region" description="Low complexity" evidence="8">
    <location>
        <begin position="126"/>
        <end position="147"/>
    </location>
</feature>
<dbReference type="GO" id="GO:0006914">
    <property type="term" value="P:autophagy"/>
    <property type="evidence" value="ECO:0007669"/>
    <property type="project" value="UniProtKB-KW"/>
</dbReference>
<dbReference type="Gene3D" id="1.25.40.1030">
    <property type="match status" value="1"/>
</dbReference>
<keyword evidence="7" id="KW-0472">Membrane</keyword>
<dbReference type="GO" id="GO:0012507">
    <property type="term" value="C:ER to Golgi transport vesicle membrane"/>
    <property type="evidence" value="ECO:0007669"/>
    <property type="project" value="TreeGrafter"/>
</dbReference>
<dbReference type="EMBL" id="NHYD01000790">
    <property type="protein sequence ID" value="PPQ93302.1"/>
    <property type="molecule type" value="Genomic_DNA"/>
</dbReference>
<keyword evidence="4 7" id="KW-0256">Endoplasmic reticulum</keyword>
<dbReference type="OrthoDB" id="8918678at2759"/>
<dbReference type="Pfam" id="PF12932">
    <property type="entry name" value="Sec16"/>
    <property type="match status" value="1"/>
</dbReference>
<keyword evidence="12" id="KW-1185">Reference proteome</keyword>
<dbReference type="GO" id="GO:0015031">
    <property type="term" value="P:protein transport"/>
    <property type="evidence" value="ECO:0007669"/>
    <property type="project" value="UniProtKB-KW"/>
</dbReference>
<gene>
    <name evidence="11" type="ORF">CVT25_014431</name>
</gene>
<sequence length="1512" mass="162536">MNGVEAAASLFGSEESSSDLFATLGTDSTSPHPPSDSLFPSNTSSSEETESFDFSSHPNSYPVQPSTFQEYPSNSEDHTASDNVQYSSTTNDLVEQWSNHQQNDIAPDYSKYAAQQTDVSPQTSGYNAYAPSTYTAPTTTYSTYGAYDPPATTSSYGPYPPNSHTKAASTPSYFPQAVPSSAPNSSYNKGIAPIPPVPTPAKSTITRPKVSNAYDPPFLQTLPNRKTPRSANSGTQLYAQYQSHIPPSYPQTAEASLAYSRYQQPAVHNEYAHPSTESNLDVYSRGTGHTQPVTMEQPYNQNSYAPQIEHTHESYPKHSAKFEQSYPPPKPLGPDLVGDAFPRIPSEQAYVAENYPNESHVNGHGSLSTLLDSSYNVTQKASEHQDADESTYSKTISPRSIPLPFSPPQQKVDIQDPEEVLIPNDENANKLPSPPQHKQYAPQQSTRREMSINREIHDPYAPKINQGVNNYIPRTSSPLSISHGRVNERKPPASVAFNSSTGISSSHPSIPRPLVGVSAYATPPNTVDVPWTHQPPHWSESKLGPQDIIVKNTSAQYAPSPSLIGANDPLSRTSARAPVVTFGFGGKMVTCFHGMPGQNAGFDIALSSRTSSELKIHVMQKFLPESVLNSSGPSYPGPLLADPGTSSISLVRPGQTTQTKTKKTGVLAYLASRASEIHQGLGYFVYAEKQAAEDKLVLVRLLSIMVENDGRLLGTPQADSAVRSALVPRLKNLASLQDGAALQDIIFYTDIHTSQAFNSAPFDETPISVVTLRPSALDKIEDLLLQGDRRQAYQFAMDQKLWSHAMIIASSIDKESWKEVVNDFLRTELGSKEEASRGTSINGGPIQPHKSNRDSLRMAYSLYSGQGAAAVQELVPINLLQRTTGRLQVQTPIAPSITPRTPNFPSLQRSVPVEALSNWAETTAMIISSPLTPETSGALTALGDQLLSHNWVEAAHSCYLLSLQSSVLGGMGNPSARITLVGSKNPAEAMKDSDAIILSEILEFAMSLVPTVKGHEAFHGLPHLQAYKFIRAVSLAAIGDIQLANRQTSPHTTVALLEQLQGLQQRISGVFHGEKGGSWIGGKLSKPSLDTIGGWLEGRFTKLVTGETDEPTSPAEHVRSTGQPFAGPFAHYSTISSTTPSARSSPQPSFTNLSALPPQRTTSAMATSTPYSQVQIERASSAMGYLRQKASVPTKDGATSISSSQSSPTGYGLNGQSRYDNSYSPQYNTTVADEAETPVQGGASWWGANDEVSNTTPTAATFMSVDETSVQASSEGFISLMDDHSFSVGPQHVKRQSSLPAPIDDEDDDDLGLGNSKPKPKKEEVDEIKEQTASSSAQATTPTPPKPSNTPAPSSGSWLGRWWKKSESTTPAPIKASLGEESTFYYDAEQKRWINKKQAGGVDEVPKASAPPPPPSRAQTASPGMSSSKSQPSAGPPPLRSASAIDLSTEPPTKAPMRIRSNLAPPTESAPSTPTGTRMNAGPPPGRPKSSAAKRNIRSRYVDVFQQEGGGA</sequence>
<feature type="compositionally biased region" description="Polar residues" evidence="8">
    <location>
        <begin position="113"/>
        <end position="125"/>
    </location>
</feature>
<evidence type="ECO:0000256" key="7">
    <source>
        <dbReference type="RuleBase" id="RU364101"/>
    </source>
</evidence>
<dbReference type="PANTHER" id="PTHR13402:SF6">
    <property type="entry name" value="SECRETORY 16, ISOFORM I"/>
    <property type="match status" value="1"/>
</dbReference>
<dbReference type="Pfam" id="PF12931">
    <property type="entry name" value="TPR_Sec16"/>
    <property type="match status" value="1"/>
</dbReference>
<feature type="region of interest" description="Disordered" evidence="8">
    <location>
        <begin position="1"/>
        <end position="231"/>
    </location>
</feature>
<dbReference type="STRING" id="93625.A0A409XR61"/>
<keyword evidence="7" id="KW-0072">Autophagy</keyword>
<reference evidence="11 12" key="1">
    <citation type="journal article" date="2018" name="Evol. Lett.">
        <title>Horizontal gene cluster transfer increased hallucinogenic mushroom diversity.</title>
        <authorList>
            <person name="Reynolds H.T."/>
            <person name="Vijayakumar V."/>
            <person name="Gluck-Thaler E."/>
            <person name="Korotkin H.B."/>
            <person name="Matheny P.B."/>
            <person name="Slot J.C."/>
        </authorList>
    </citation>
    <scope>NUCLEOTIDE SEQUENCE [LARGE SCALE GENOMIC DNA]</scope>
    <source>
        <strain evidence="11 12">2631</strain>
    </source>
</reference>
<evidence type="ECO:0000313" key="12">
    <source>
        <dbReference type="Proteomes" id="UP000283269"/>
    </source>
</evidence>
<dbReference type="GO" id="GO:0005789">
    <property type="term" value="C:endoplasmic reticulum membrane"/>
    <property type="evidence" value="ECO:0007669"/>
    <property type="project" value="UniProtKB-SubCell"/>
</dbReference>
<feature type="compositionally biased region" description="Polar residues" evidence="8">
    <location>
        <begin position="81"/>
        <end position="104"/>
    </location>
</feature>
<accession>A0A409XR61</accession>
<feature type="region of interest" description="Disordered" evidence="8">
    <location>
        <begin position="1288"/>
        <end position="1381"/>
    </location>
</feature>
<evidence type="ECO:0000259" key="9">
    <source>
        <dbReference type="Pfam" id="PF12931"/>
    </source>
</evidence>
<feature type="domain" description="Sec16 Sec23-binding" evidence="9">
    <location>
        <begin position="780"/>
        <end position="1107"/>
    </location>
</feature>
<evidence type="ECO:0000256" key="1">
    <source>
        <dbReference type="ARBA" id="ARBA00004397"/>
    </source>
</evidence>
<dbReference type="FunCoup" id="A0A409XR61">
    <property type="interactions" value="41"/>
</dbReference>
<evidence type="ECO:0000313" key="11">
    <source>
        <dbReference type="EMBL" id="PPQ93302.1"/>
    </source>
</evidence>
<feature type="compositionally biased region" description="Low complexity" evidence="8">
    <location>
        <begin position="1417"/>
        <end position="1433"/>
    </location>
</feature>
<keyword evidence="7" id="KW-0653">Protein transport</keyword>
<evidence type="ECO:0000256" key="2">
    <source>
        <dbReference type="ARBA" id="ARBA00005927"/>
    </source>
</evidence>
<feature type="region of interest" description="Disordered" evidence="8">
    <location>
        <begin position="377"/>
        <end position="411"/>
    </location>
</feature>
<comment type="similarity">
    <text evidence="2 7">Belongs to the SEC16 family.</text>
</comment>
<feature type="region of interest" description="Disordered" evidence="8">
    <location>
        <begin position="424"/>
        <end position="448"/>
    </location>
</feature>
<dbReference type="Proteomes" id="UP000283269">
    <property type="component" value="Unassembled WGS sequence"/>
</dbReference>
<name>A0A409XR61_PSICY</name>
<feature type="compositionally biased region" description="Polar residues" evidence="8">
    <location>
        <begin position="221"/>
        <end position="231"/>
    </location>
</feature>
<evidence type="ECO:0000256" key="4">
    <source>
        <dbReference type="ARBA" id="ARBA00022824"/>
    </source>
</evidence>
<dbReference type="GO" id="GO:0070973">
    <property type="term" value="P:protein localization to endoplasmic reticulum exit site"/>
    <property type="evidence" value="ECO:0007669"/>
    <property type="project" value="TreeGrafter"/>
</dbReference>
<dbReference type="GO" id="GO:0007030">
    <property type="term" value="P:Golgi organization"/>
    <property type="evidence" value="ECO:0007669"/>
    <property type="project" value="TreeGrafter"/>
</dbReference>
<organism evidence="11 12">
    <name type="scientific">Psilocybe cyanescens</name>
    <dbReference type="NCBI Taxonomy" id="93625"/>
    <lineage>
        <taxon>Eukaryota</taxon>
        <taxon>Fungi</taxon>
        <taxon>Dikarya</taxon>
        <taxon>Basidiomycota</taxon>
        <taxon>Agaricomycotina</taxon>
        <taxon>Agaricomycetes</taxon>
        <taxon>Agaricomycetidae</taxon>
        <taxon>Agaricales</taxon>
        <taxon>Agaricineae</taxon>
        <taxon>Strophariaceae</taxon>
        <taxon>Psilocybe</taxon>
    </lineage>
</organism>
<keyword evidence="3 7" id="KW-0813">Transport</keyword>